<feature type="domain" description="Rhodanese" evidence="3">
    <location>
        <begin position="23"/>
        <end position="148"/>
    </location>
</feature>
<gene>
    <name evidence="4" type="ORF">NUH29_11675</name>
</gene>
<dbReference type="InterPro" id="IPR036873">
    <property type="entry name" value="Rhodanese-like_dom_sf"/>
</dbReference>
<keyword evidence="2" id="KW-0677">Repeat</keyword>
<accession>A0ABT1ZHK6</accession>
<dbReference type="PROSITE" id="PS50206">
    <property type="entry name" value="RHODANESE_3"/>
    <property type="match status" value="2"/>
</dbReference>
<evidence type="ECO:0000256" key="2">
    <source>
        <dbReference type="ARBA" id="ARBA00022737"/>
    </source>
</evidence>
<keyword evidence="1" id="KW-0808">Transferase</keyword>
<dbReference type="InterPro" id="IPR045078">
    <property type="entry name" value="TST/MPST-like"/>
</dbReference>
<reference evidence="4 5" key="1">
    <citation type="submission" date="2022-08" db="EMBL/GenBank/DDBJ databases">
        <authorList>
            <person name="Li F."/>
        </authorList>
    </citation>
    <scope>NUCLEOTIDE SEQUENCE [LARGE SCALE GENOMIC DNA]</scope>
    <source>
        <strain evidence="4 5">10F1B-8-1</strain>
    </source>
</reference>
<proteinExistence type="predicted"/>
<evidence type="ECO:0000313" key="5">
    <source>
        <dbReference type="Proteomes" id="UP001205337"/>
    </source>
</evidence>
<dbReference type="EMBL" id="JANTHX010000008">
    <property type="protein sequence ID" value="MCS0500205.1"/>
    <property type="molecule type" value="Genomic_DNA"/>
</dbReference>
<keyword evidence="5" id="KW-1185">Reference proteome</keyword>
<sequence length="296" mass="31294">MTAESIALPGPLVSTQWLADHLGRDGLLVVDASVAGFTRPDGRPGYLSGHEQYLLEGHVPGAVFADLIDDFSDPDGAYAFTRPDAERFAAAAGALGVGPDTSVVVYDTAVGQWAARLWWLFRAFGYDRVAVLDGGLTKWRADARELVLGHVEPAPATFTAVPREELWVDKAEVEAVVRGEVEAALVCSAPPKDFTGEVASRARAGHIPGSSSAPAGFLVDRERNTVLDAEQLRQRLAPALGAPRIITYCGGGIAAAASALALTLLGERSVAIYDGSLNEWAADPHAPLVTSTERVR</sequence>
<dbReference type="PANTHER" id="PTHR11364:SF27">
    <property type="entry name" value="SULFURTRANSFERASE"/>
    <property type="match status" value="1"/>
</dbReference>
<dbReference type="SUPFAM" id="SSF52821">
    <property type="entry name" value="Rhodanese/Cell cycle control phosphatase"/>
    <property type="match status" value="2"/>
</dbReference>
<evidence type="ECO:0000313" key="4">
    <source>
        <dbReference type="EMBL" id="MCS0500205.1"/>
    </source>
</evidence>
<dbReference type="InterPro" id="IPR001763">
    <property type="entry name" value="Rhodanese-like_dom"/>
</dbReference>
<dbReference type="RefSeq" id="WP_258799344.1">
    <property type="nucleotide sequence ID" value="NZ_JANTHX010000008.1"/>
</dbReference>
<evidence type="ECO:0000259" key="3">
    <source>
        <dbReference type="PROSITE" id="PS50206"/>
    </source>
</evidence>
<organism evidence="4 5">
    <name type="scientific">Protaetiibacter mangrovi</name>
    <dbReference type="NCBI Taxonomy" id="2970926"/>
    <lineage>
        <taxon>Bacteria</taxon>
        <taxon>Bacillati</taxon>
        <taxon>Actinomycetota</taxon>
        <taxon>Actinomycetes</taxon>
        <taxon>Micrococcales</taxon>
        <taxon>Microbacteriaceae</taxon>
        <taxon>Protaetiibacter</taxon>
    </lineage>
</organism>
<evidence type="ECO:0000256" key="1">
    <source>
        <dbReference type="ARBA" id="ARBA00022679"/>
    </source>
</evidence>
<name>A0ABT1ZHK6_9MICO</name>
<comment type="caution">
    <text evidence="4">The sequence shown here is derived from an EMBL/GenBank/DDBJ whole genome shotgun (WGS) entry which is preliminary data.</text>
</comment>
<dbReference type="SMART" id="SM00450">
    <property type="entry name" value="RHOD"/>
    <property type="match status" value="2"/>
</dbReference>
<dbReference type="PANTHER" id="PTHR11364">
    <property type="entry name" value="THIOSULFATE SULFERTANSFERASE"/>
    <property type="match status" value="1"/>
</dbReference>
<protein>
    <submittedName>
        <fullName evidence="4">Rhodanese-like domain-containing protein</fullName>
    </submittedName>
</protein>
<dbReference type="CDD" id="cd01448">
    <property type="entry name" value="TST_Repeat_1"/>
    <property type="match status" value="1"/>
</dbReference>
<feature type="domain" description="Rhodanese" evidence="3">
    <location>
        <begin position="194"/>
        <end position="289"/>
    </location>
</feature>
<dbReference type="Proteomes" id="UP001205337">
    <property type="component" value="Unassembled WGS sequence"/>
</dbReference>
<dbReference type="Pfam" id="PF00581">
    <property type="entry name" value="Rhodanese"/>
    <property type="match status" value="2"/>
</dbReference>
<dbReference type="Gene3D" id="3.40.250.10">
    <property type="entry name" value="Rhodanese-like domain"/>
    <property type="match status" value="2"/>
</dbReference>